<evidence type="ECO:0000256" key="3">
    <source>
        <dbReference type="ARBA" id="ARBA00022448"/>
    </source>
</evidence>
<feature type="repeat" description="Solcar" evidence="11">
    <location>
        <begin position="227"/>
        <end position="311"/>
    </location>
</feature>
<dbReference type="GO" id="GO:1990547">
    <property type="term" value="P:mitochondrial phosphate ion transmembrane transport"/>
    <property type="evidence" value="ECO:0007669"/>
    <property type="project" value="InterPro"/>
</dbReference>
<reference evidence="13 14" key="1">
    <citation type="journal article" date="2016" name="Proc. Natl. Acad. Sci. U.S.A.">
        <title>Comparative genomics of biotechnologically important yeasts.</title>
        <authorList>
            <person name="Riley R."/>
            <person name="Haridas S."/>
            <person name="Wolfe K.H."/>
            <person name="Lopes M.R."/>
            <person name="Hittinger C.T."/>
            <person name="Goeker M."/>
            <person name="Salamov A.A."/>
            <person name="Wisecaver J.H."/>
            <person name="Long T.M."/>
            <person name="Calvey C.H."/>
            <person name="Aerts A.L."/>
            <person name="Barry K.W."/>
            <person name="Choi C."/>
            <person name="Clum A."/>
            <person name="Coughlan A.Y."/>
            <person name="Deshpande S."/>
            <person name="Douglass A.P."/>
            <person name="Hanson S.J."/>
            <person name="Klenk H.-P."/>
            <person name="LaButti K.M."/>
            <person name="Lapidus A."/>
            <person name="Lindquist E.A."/>
            <person name="Lipzen A.M."/>
            <person name="Meier-Kolthoff J.P."/>
            <person name="Ohm R.A."/>
            <person name="Otillar R.P."/>
            <person name="Pangilinan J.L."/>
            <person name="Peng Y."/>
            <person name="Rokas A."/>
            <person name="Rosa C.A."/>
            <person name="Scheuner C."/>
            <person name="Sibirny A.A."/>
            <person name="Slot J.C."/>
            <person name="Stielow J.B."/>
            <person name="Sun H."/>
            <person name="Kurtzman C.P."/>
            <person name="Blackwell M."/>
            <person name="Grigoriev I.V."/>
            <person name="Jeffries T.W."/>
        </authorList>
    </citation>
    <scope>NUCLEOTIDE SEQUENCE [LARGE SCALE GENOMIC DNA]</scope>
    <source>
        <strain evidence="13 14">DSM 6958</strain>
    </source>
</reference>
<protein>
    <submittedName>
        <fullName evidence="13">Mitochondrial carrier</fullName>
    </submittedName>
</protein>
<evidence type="ECO:0000256" key="7">
    <source>
        <dbReference type="ARBA" id="ARBA00022989"/>
    </source>
</evidence>
<evidence type="ECO:0000256" key="5">
    <source>
        <dbReference type="ARBA" id="ARBA00022737"/>
    </source>
</evidence>
<organism evidence="13 14">
    <name type="scientific">Nadsonia fulvescens var. elongata DSM 6958</name>
    <dbReference type="NCBI Taxonomy" id="857566"/>
    <lineage>
        <taxon>Eukaryota</taxon>
        <taxon>Fungi</taxon>
        <taxon>Dikarya</taxon>
        <taxon>Ascomycota</taxon>
        <taxon>Saccharomycotina</taxon>
        <taxon>Dipodascomycetes</taxon>
        <taxon>Dipodascales</taxon>
        <taxon>Dipodascales incertae sedis</taxon>
        <taxon>Nadsonia</taxon>
    </lineage>
</organism>
<dbReference type="Gene3D" id="1.50.40.10">
    <property type="entry name" value="Mitochondrial carrier domain"/>
    <property type="match status" value="1"/>
</dbReference>
<dbReference type="InterPro" id="IPR018108">
    <property type="entry name" value="MCP_transmembrane"/>
</dbReference>
<dbReference type="SUPFAM" id="SSF103506">
    <property type="entry name" value="Mitochondrial carrier"/>
    <property type="match status" value="1"/>
</dbReference>
<keyword evidence="4 11" id="KW-0812">Transmembrane</keyword>
<dbReference type="PANTHER" id="PTHR45671">
    <property type="entry name" value="SOLUTE CARRIER FAMILY 25 (MITOCHONDRIAL CARRIER PHOSPHATE CARRIER), MEMBER 3, LIKE-RELATED-RELATED"/>
    <property type="match status" value="1"/>
</dbReference>
<evidence type="ECO:0000256" key="1">
    <source>
        <dbReference type="ARBA" id="ARBA00004448"/>
    </source>
</evidence>
<keyword evidence="7" id="KW-1133">Transmembrane helix</keyword>
<keyword evidence="9 11" id="KW-0472">Membrane</keyword>
<evidence type="ECO:0000256" key="6">
    <source>
        <dbReference type="ARBA" id="ARBA00022792"/>
    </source>
</evidence>
<dbReference type="PROSITE" id="PS50920">
    <property type="entry name" value="SOLCAR"/>
    <property type="match status" value="3"/>
</dbReference>
<dbReference type="InterPro" id="IPR023395">
    <property type="entry name" value="MCP_dom_sf"/>
</dbReference>
<comment type="similarity">
    <text evidence="2 12">Belongs to the mitochondrial carrier (TC 2.A.29) family.</text>
</comment>
<dbReference type="OrthoDB" id="427452at2759"/>
<keyword evidence="3 12" id="KW-0813">Transport</keyword>
<dbReference type="Proteomes" id="UP000095009">
    <property type="component" value="Unassembled WGS sequence"/>
</dbReference>
<dbReference type="InterPro" id="IPR044677">
    <property type="entry name" value="SLC25A3/Pic2/Mir1-like"/>
</dbReference>
<name>A0A1E3PKC2_9ASCO</name>
<dbReference type="FunFam" id="1.50.40.10:FF:000076">
    <property type="entry name" value="Mitochondrial phosphate carrier protein 2"/>
    <property type="match status" value="1"/>
</dbReference>
<evidence type="ECO:0000256" key="8">
    <source>
        <dbReference type="ARBA" id="ARBA00023128"/>
    </source>
</evidence>
<keyword evidence="5" id="KW-0677">Repeat</keyword>
<dbReference type="GO" id="GO:0005743">
    <property type="term" value="C:mitochondrial inner membrane"/>
    <property type="evidence" value="ECO:0007669"/>
    <property type="project" value="UniProtKB-SubCell"/>
</dbReference>
<evidence type="ECO:0000256" key="12">
    <source>
        <dbReference type="RuleBase" id="RU000488"/>
    </source>
</evidence>
<evidence type="ECO:0000256" key="11">
    <source>
        <dbReference type="PROSITE-ProRule" id="PRU00282"/>
    </source>
</evidence>
<comment type="subcellular location">
    <subcellularLocation>
        <location evidence="1">Mitochondrion inner membrane</location>
        <topology evidence="1">Multi-pass membrane protein</topology>
    </subcellularLocation>
</comment>
<evidence type="ECO:0000256" key="4">
    <source>
        <dbReference type="ARBA" id="ARBA00022692"/>
    </source>
</evidence>
<dbReference type="Pfam" id="PF00153">
    <property type="entry name" value="Mito_carr"/>
    <property type="match status" value="3"/>
</dbReference>
<gene>
    <name evidence="13" type="ORF">NADFUDRAFT_47002</name>
</gene>
<evidence type="ECO:0000313" key="14">
    <source>
        <dbReference type="Proteomes" id="UP000095009"/>
    </source>
</evidence>
<feature type="repeat" description="Solcar" evidence="11">
    <location>
        <begin position="125"/>
        <end position="211"/>
    </location>
</feature>
<dbReference type="AlphaFoldDB" id="A0A1E3PKC2"/>
<keyword evidence="6" id="KW-0999">Mitochondrion inner membrane</keyword>
<proteinExistence type="inferred from homology"/>
<evidence type="ECO:0000256" key="10">
    <source>
        <dbReference type="ARBA" id="ARBA00054508"/>
    </source>
</evidence>
<evidence type="ECO:0000256" key="2">
    <source>
        <dbReference type="ARBA" id="ARBA00006375"/>
    </source>
</evidence>
<evidence type="ECO:0000313" key="13">
    <source>
        <dbReference type="EMBL" id="ODQ65297.1"/>
    </source>
</evidence>
<dbReference type="EMBL" id="KV454410">
    <property type="protein sequence ID" value="ODQ65297.1"/>
    <property type="molecule type" value="Genomic_DNA"/>
</dbReference>
<sequence length="321" mass="35075">MTVSPSFWIRSPADLPRSKGQIELYSSQYFLACGFGGAVACGPTHASMTPLDIIKCRRQVDAKLYKSNLAGFKNILSTEGFRGILTGFGATFTGYAFQGAGKYGLYEFFKYQYSQLAGETNARTYNTLLFLSASASAELVADLFLCPWEAIKVRQQTTIPPFAKSALEGWNKIVAQEGVFGGLYKGLAPLWFRQVPYTMVKFASFEKTVEAIYNYLPKPKREYSLLAQTGVSFLGGYIAGIACAVVSHPADVMVSKINAERKPSESMGQAVGRIYGNIGFRGLWNGLPVRIFMIGTLTALQWLVYDSFKVAAGFPTTGGGE</sequence>
<feature type="repeat" description="Solcar" evidence="11">
    <location>
        <begin position="28"/>
        <end position="112"/>
    </location>
</feature>
<keyword evidence="8" id="KW-0496">Mitochondrion</keyword>
<dbReference type="STRING" id="857566.A0A1E3PKC2"/>
<comment type="function">
    <text evidence="10">Transport of phosphate groups from the cytosol to the mitochondrial matrix.</text>
</comment>
<dbReference type="FunFam" id="1.50.40.10:FF:000131">
    <property type="entry name" value="Mitochondrial phosphate carrier protein 2"/>
    <property type="match status" value="1"/>
</dbReference>
<dbReference type="GO" id="GO:0035434">
    <property type="term" value="P:copper ion transmembrane transport"/>
    <property type="evidence" value="ECO:0007669"/>
    <property type="project" value="UniProtKB-ARBA"/>
</dbReference>
<evidence type="ECO:0000256" key="9">
    <source>
        <dbReference type="ARBA" id="ARBA00023136"/>
    </source>
</evidence>
<dbReference type="GO" id="GO:0005315">
    <property type="term" value="F:phosphate transmembrane transporter activity"/>
    <property type="evidence" value="ECO:0007669"/>
    <property type="project" value="InterPro"/>
</dbReference>
<dbReference type="PANTHER" id="PTHR45671:SF10">
    <property type="entry name" value="SOLUTE CARRIER FAMILY 25 MEMBER 3"/>
    <property type="match status" value="1"/>
</dbReference>
<keyword evidence="14" id="KW-1185">Reference proteome</keyword>
<accession>A0A1E3PKC2</accession>